<evidence type="ECO:0000313" key="4">
    <source>
        <dbReference type="EMBL" id="RIB10201.1"/>
    </source>
</evidence>
<comment type="caution">
    <text evidence="4">The sequence shown here is derived from an EMBL/GenBank/DDBJ whole genome shotgun (WGS) entry which is preliminary data.</text>
</comment>
<dbReference type="STRING" id="44941.A0A397UL31"/>
<reference evidence="4 5" key="1">
    <citation type="submission" date="2018-06" db="EMBL/GenBank/DDBJ databases">
        <title>Comparative genomics reveals the genomic features of Rhizophagus irregularis, R. cerebriforme, R. diaphanum and Gigaspora rosea, and their symbiotic lifestyle signature.</title>
        <authorList>
            <person name="Morin E."/>
            <person name="San Clemente H."/>
            <person name="Chen E.C.H."/>
            <person name="De La Providencia I."/>
            <person name="Hainaut M."/>
            <person name="Kuo A."/>
            <person name="Kohler A."/>
            <person name="Murat C."/>
            <person name="Tang N."/>
            <person name="Roy S."/>
            <person name="Loubradou J."/>
            <person name="Henrissat B."/>
            <person name="Grigoriev I.V."/>
            <person name="Corradi N."/>
            <person name="Roux C."/>
            <person name="Martin F.M."/>
        </authorList>
    </citation>
    <scope>NUCLEOTIDE SEQUENCE [LARGE SCALE GENOMIC DNA]</scope>
    <source>
        <strain evidence="4 5">DAOM 194757</strain>
    </source>
</reference>
<dbReference type="AlphaFoldDB" id="A0A397UL31"/>
<keyword evidence="5" id="KW-1185">Reference proteome</keyword>
<dbReference type="GO" id="GO:0005524">
    <property type="term" value="F:ATP binding"/>
    <property type="evidence" value="ECO:0007669"/>
    <property type="project" value="InterPro"/>
</dbReference>
<evidence type="ECO:0000256" key="1">
    <source>
        <dbReference type="ARBA" id="ARBA00022692"/>
    </source>
</evidence>
<gene>
    <name evidence="4" type="ORF">C2G38_2250913</name>
</gene>
<dbReference type="OrthoDB" id="2289806at2759"/>
<dbReference type="Proteomes" id="UP000266673">
    <property type="component" value="Unassembled WGS sequence"/>
</dbReference>
<evidence type="ECO:0000256" key="3">
    <source>
        <dbReference type="ARBA" id="ARBA00023136"/>
    </source>
</evidence>
<organism evidence="4 5">
    <name type="scientific">Gigaspora rosea</name>
    <dbReference type="NCBI Taxonomy" id="44941"/>
    <lineage>
        <taxon>Eukaryota</taxon>
        <taxon>Fungi</taxon>
        <taxon>Fungi incertae sedis</taxon>
        <taxon>Mucoromycota</taxon>
        <taxon>Glomeromycotina</taxon>
        <taxon>Glomeromycetes</taxon>
        <taxon>Diversisporales</taxon>
        <taxon>Gigasporaceae</taxon>
        <taxon>Gigaspora</taxon>
    </lineage>
</organism>
<dbReference type="GO" id="GO:0016020">
    <property type="term" value="C:membrane"/>
    <property type="evidence" value="ECO:0007669"/>
    <property type="project" value="InterPro"/>
</dbReference>
<dbReference type="SUPFAM" id="SSF90123">
    <property type="entry name" value="ABC transporter transmembrane region"/>
    <property type="match status" value="1"/>
</dbReference>
<evidence type="ECO:0000313" key="5">
    <source>
        <dbReference type="Proteomes" id="UP000266673"/>
    </source>
</evidence>
<dbReference type="InterPro" id="IPR036640">
    <property type="entry name" value="ABC1_TM_sf"/>
</dbReference>
<dbReference type="Gene3D" id="1.20.1560.10">
    <property type="entry name" value="ABC transporter type 1, transmembrane domain"/>
    <property type="match status" value="1"/>
</dbReference>
<evidence type="ECO:0000256" key="2">
    <source>
        <dbReference type="ARBA" id="ARBA00022989"/>
    </source>
</evidence>
<accession>A0A397UL31</accession>
<keyword evidence="1" id="KW-0812">Transmembrane</keyword>
<keyword evidence="2" id="KW-1133">Transmembrane helix</keyword>
<proteinExistence type="predicted"/>
<sequence>MSSGVSSFARPKDDLSIKIHVIVALSFLVRGKILNVQIPFFFKYIVDSLNVNAAQIGTVMTVVGAMIAGYDLACIGATLFSELCNAIYTNMAQKAI</sequence>
<name>A0A397UL31_9GLOM</name>
<protein>
    <submittedName>
        <fullName evidence="4">Uncharacterized protein</fullName>
    </submittedName>
</protein>
<dbReference type="EMBL" id="QKWP01001280">
    <property type="protein sequence ID" value="RIB10201.1"/>
    <property type="molecule type" value="Genomic_DNA"/>
</dbReference>
<keyword evidence="3" id="KW-0472">Membrane</keyword>